<dbReference type="Proteomes" id="UP000887565">
    <property type="component" value="Unplaced"/>
</dbReference>
<name>A0A915HG41_ROMCU</name>
<reference evidence="2" key="1">
    <citation type="submission" date="2022-11" db="UniProtKB">
        <authorList>
            <consortium name="WormBaseParasite"/>
        </authorList>
    </citation>
    <scope>IDENTIFICATION</scope>
</reference>
<evidence type="ECO:0000313" key="2">
    <source>
        <dbReference type="WBParaSite" id="nRc.2.0.1.t00374-RA"/>
    </source>
</evidence>
<evidence type="ECO:0000313" key="1">
    <source>
        <dbReference type="Proteomes" id="UP000887565"/>
    </source>
</evidence>
<sequence>MPIHNWMRYCTPSPSRTIRRRGFDTKYTRTFQVRSNITAWKKFIEWLTQDPGNKYFIKS</sequence>
<proteinExistence type="predicted"/>
<protein>
    <submittedName>
        <fullName evidence="2">Uncharacterized protein</fullName>
    </submittedName>
</protein>
<dbReference type="WBParaSite" id="nRc.2.0.1.t00374-RA">
    <property type="protein sequence ID" value="nRc.2.0.1.t00374-RA"/>
    <property type="gene ID" value="nRc.2.0.1.g00374"/>
</dbReference>
<accession>A0A915HG41</accession>
<organism evidence="1 2">
    <name type="scientific">Romanomermis culicivorax</name>
    <name type="common">Nematode worm</name>
    <dbReference type="NCBI Taxonomy" id="13658"/>
    <lineage>
        <taxon>Eukaryota</taxon>
        <taxon>Metazoa</taxon>
        <taxon>Ecdysozoa</taxon>
        <taxon>Nematoda</taxon>
        <taxon>Enoplea</taxon>
        <taxon>Dorylaimia</taxon>
        <taxon>Mermithida</taxon>
        <taxon>Mermithoidea</taxon>
        <taxon>Mermithidae</taxon>
        <taxon>Romanomermis</taxon>
    </lineage>
</organism>
<dbReference type="AlphaFoldDB" id="A0A915HG41"/>
<keyword evidence="1" id="KW-1185">Reference proteome</keyword>